<accession>A0ACB8VZX1</accession>
<reference evidence="1" key="1">
    <citation type="submission" date="2022-04" db="EMBL/GenBank/DDBJ databases">
        <title>Jade perch genome.</title>
        <authorList>
            <person name="Chao B."/>
        </authorList>
    </citation>
    <scope>NUCLEOTIDE SEQUENCE</scope>
    <source>
        <strain evidence="1">CB-2022</strain>
    </source>
</reference>
<comment type="caution">
    <text evidence="1">The sequence shown here is derived from an EMBL/GenBank/DDBJ whole genome shotgun (WGS) entry which is preliminary data.</text>
</comment>
<proteinExistence type="predicted"/>
<gene>
    <name evidence="1" type="ORF">L3Q82_013203</name>
</gene>
<protein>
    <submittedName>
        <fullName evidence="1">Uncharacterized protein</fullName>
    </submittedName>
</protein>
<organism evidence="1 2">
    <name type="scientific">Scortum barcoo</name>
    <name type="common">barcoo grunter</name>
    <dbReference type="NCBI Taxonomy" id="214431"/>
    <lineage>
        <taxon>Eukaryota</taxon>
        <taxon>Metazoa</taxon>
        <taxon>Chordata</taxon>
        <taxon>Craniata</taxon>
        <taxon>Vertebrata</taxon>
        <taxon>Euteleostomi</taxon>
        <taxon>Actinopterygii</taxon>
        <taxon>Neopterygii</taxon>
        <taxon>Teleostei</taxon>
        <taxon>Neoteleostei</taxon>
        <taxon>Acanthomorphata</taxon>
        <taxon>Eupercaria</taxon>
        <taxon>Centrarchiformes</taxon>
        <taxon>Terapontoidei</taxon>
        <taxon>Terapontidae</taxon>
        <taxon>Scortum</taxon>
    </lineage>
</organism>
<dbReference type="Proteomes" id="UP000831701">
    <property type="component" value="Chromosome 16"/>
</dbReference>
<dbReference type="EMBL" id="CM041546">
    <property type="protein sequence ID" value="KAI3360990.1"/>
    <property type="molecule type" value="Genomic_DNA"/>
</dbReference>
<keyword evidence="2" id="KW-1185">Reference proteome</keyword>
<evidence type="ECO:0000313" key="1">
    <source>
        <dbReference type="EMBL" id="KAI3360990.1"/>
    </source>
</evidence>
<sequence>MHFSSQSGTLDQLYTPHRVLEGLWEFAQPVHMCFVDLEKAFDRVPRGILWGVLPPTNPRPWVSRPEKGGVPISGSCSWSEGKMEREIGGQVDWSSLHAVMWSVYQTVVVKKELKSKGEALYLQSSQLRWLGHLFRMPPGRLPRKVFQACPTVEEAPGKTQDTLERLSLSAGLGVPPASLLSFNR</sequence>
<evidence type="ECO:0000313" key="2">
    <source>
        <dbReference type="Proteomes" id="UP000831701"/>
    </source>
</evidence>
<name>A0ACB8VZX1_9TELE</name>